<evidence type="ECO:0000313" key="2">
    <source>
        <dbReference type="EMBL" id="KAJ9144340.1"/>
    </source>
</evidence>
<dbReference type="AlphaFoldDB" id="A0AA38VIF8"/>
<dbReference type="Proteomes" id="UP001174691">
    <property type="component" value="Unassembled WGS sequence"/>
</dbReference>
<dbReference type="InterPro" id="IPR056632">
    <property type="entry name" value="DUF7730"/>
</dbReference>
<evidence type="ECO:0000313" key="3">
    <source>
        <dbReference type="Proteomes" id="UP001174691"/>
    </source>
</evidence>
<organism evidence="2 3">
    <name type="scientific">Coniochaeta hoffmannii</name>
    <dbReference type="NCBI Taxonomy" id="91930"/>
    <lineage>
        <taxon>Eukaryota</taxon>
        <taxon>Fungi</taxon>
        <taxon>Dikarya</taxon>
        <taxon>Ascomycota</taxon>
        <taxon>Pezizomycotina</taxon>
        <taxon>Sordariomycetes</taxon>
        <taxon>Sordariomycetidae</taxon>
        <taxon>Coniochaetales</taxon>
        <taxon>Coniochaetaceae</taxon>
        <taxon>Coniochaeta</taxon>
    </lineage>
</organism>
<dbReference type="EMBL" id="JANBVN010000101">
    <property type="protein sequence ID" value="KAJ9144340.1"/>
    <property type="molecule type" value="Genomic_DNA"/>
</dbReference>
<feature type="domain" description="DUF7730" evidence="1">
    <location>
        <begin position="28"/>
        <end position="242"/>
    </location>
</feature>
<proteinExistence type="predicted"/>
<sequence length="392" mass="44731">MHALKIDHSHLNSMGASPDHLATADDYRQSSSPFFSRLPPEIRHQIYEALLHSAGLTQHIYKTDVGQTAAITHTRCLIDPDDPDLREQGYFETFSDEAVNAFGKEQNLYNQRLWRGRQYTDWCNHWQCEEGDCATSEDPEKQHFSAFLSPLLTCRRMHSEFVGLLYSSITFSFIYTPALRRFVATTEPRHLALVRSLHLIWCASTEDADGPQETLSNEGDALNSCDAIDTPRNWTALWSDLARRAPRLDQVRLWIYGRFPRFPMPPLEYFQALDDFADGNFTAAGAEPVPRVMNEFTVRAVWTREFDTVTVDGQEVQDDGEIVPDCLRGRRFEVSRVPAVDFEPEVWMAMWSRAHLEDTGGQGLGAILKGKGWGIRRKLLMGEDGRAVFLRT</sequence>
<reference evidence="2" key="1">
    <citation type="submission" date="2022-07" db="EMBL/GenBank/DDBJ databases">
        <title>Fungi with potential for degradation of polypropylene.</title>
        <authorList>
            <person name="Gostincar C."/>
        </authorList>
    </citation>
    <scope>NUCLEOTIDE SEQUENCE</scope>
    <source>
        <strain evidence="2">EXF-13287</strain>
    </source>
</reference>
<dbReference type="Pfam" id="PF24864">
    <property type="entry name" value="DUF7730"/>
    <property type="match status" value="1"/>
</dbReference>
<comment type="caution">
    <text evidence="2">The sequence shown here is derived from an EMBL/GenBank/DDBJ whole genome shotgun (WGS) entry which is preliminary data.</text>
</comment>
<gene>
    <name evidence="2" type="ORF">NKR19_g6518</name>
</gene>
<keyword evidence="3" id="KW-1185">Reference proteome</keyword>
<dbReference type="InterPro" id="IPR038883">
    <property type="entry name" value="AN11006-like"/>
</dbReference>
<dbReference type="PANTHER" id="PTHR42085">
    <property type="entry name" value="F-BOX DOMAIN-CONTAINING PROTEIN"/>
    <property type="match status" value="1"/>
</dbReference>
<accession>A0AA38VIF8</accession>
<dbReference type="PANTHER" id="PTHR42085:SF1">
    <property type="entry name" value="F-BOX DOMAIN-CONTAINING PROTEIN"/>
    <property type="match status" value="1"/>
</dbReference>
<evidence type="ECO:0000259" key="1">
    <source>
        <dbReference type="Pfam" id="PF24864"/>
    </source>
</evidence>
<name>A0AA38VIF8_9PEZI</name>
<protein>
    <recommendedName>
        <fullName evidence="1">DUF7730 domain-containing protein</fullName>
    </recommendedName>
</protein>